<dbReference type="Gene3D" id="1.10.287.110">
    <property type="entry name" value="DnaJ domain"/>
    <property type="match status" value="1"/>
</dbReference>
<gene>
    <name evidence="3" type="ORF">Lalb_Chr21g0308791</name>
</gene>
<dbReference type="PANTHER" id="PTHR44272">
    <property type="entry name" value="DNAJ DOMAIN (PROKARYOTIC HEAT SHOCK PROTEIN)"/>
    <property type="match status" value="1"/>
</dbReference>
<dbReference type="SUPFAM" id="SSF46565">
    <property type="entry name" value="Chaperone J-domain"/>
    <property type="match status" value="1"/>
</dbReference>
<dbReference type="PANTHER" id="PTHR44272:SF3">
    <property type="entry name" value="J DOMAIN-CONTAINING PROTEIN"/>
    <property type="match status" value="1"/>
</dbReference>
<sequence length="82" mass="9751">MGSKIEGPSTPANRRDPYEVLSVTRDATDQEIKTAYRKLALKYFFLFHSILLFCFLFFGFKLLCNLYMSLCLFLFNYFTFIY</sequence>
<keyword evidence="4" id="KW-1185">Reference proteome</keyword>
<dbReference type="Proteomes" id="UP000447434">
    <property type="component" value="Chromosome 21"/>
</dbReference>
<feature type="transmembrane region" description="Helical" evidence="1">
    <location>
        <begin position="40"/>
        <end position="60"/>
    </location>
</feature>
<feature type="transmembrane region" description="Helical" evidence="1">
    <location>
        <begin position="66"/>
        <end position="81"/>
    </location>
</feature>
<dbReference type="InterPro" id="IPR001623">
    <property type="entry name" value="DnaJ_domain"/>
</dbReference>
<dbReference type="InterPro" id="IPR052812">
    <property type="entry name" value="Plant_DnaJ_domain"/>
</dbReference>
<dbReference type="AlphaFoldDB" id="A0A6A4N593"/>
<keyword evidence="1" id="KW-0812">Transmembrane</keyword>
<accession>A0A6A4N593</accession>
<proteinExistence type="predicted"/>
<dbReference type="InterPro" id="IPR036869">
    <property type="entry name" value="J_dom_sf"/>
</dbReference>
<dbReference type="EMBL" id="WOCE01000021">
    <property type="protein sequence ID" value="KAE9589416.1"/>
    <property type="molecule type" value="Genomic_DNA"/>
</dbReference>
<evidence type="ECO:0000313" key="3">
    <source>
        <dbReference type="EMBL" id="KAE9589416.1"/>
    </source>
</evidence>
<keyword evidence="1" id="KW-1133">Transmembrane helix</keyword>
<feature type="domain" description="J" evidence="2">
    <location>
        <begin position="16"/>
        <end position="43"/>
    </location>
</feature>
<dbReference type="Pfam" id="PF00226">
    <property type="entry name" value="DnaJ"/>
    <property type="match status" value="1"/>
</dbReference>
<dbReference type="OrthoDB" id="1737916at2759"/>
<reference evidence="4" key="1">
    <citation type="journal article" date="2020" name="Nat. Commun.">
        <title>Genome sequence of the cluster root forming white lupin.</title>
        <authorList>
            <person name="Hufnagel B."/>
            <person name="Marques A."/>
            <person name="Soriano A."/>
            <person name="Marques L."/>
            <person name="Divol F."/>
            <person name="Doumas P."/>
            <person name="Sallet E."/>
            <person name="Mancinotti D."/>
            <person name="Carrere S."/>
            <person name="Marande W."/>
            <person name="Arribat S."/>
            <person name="Keller J."/>
            <person name="Huneau C."/>
            <person name="Blein T."/>
            <person name="Aime D."/>
            <person name="Laguerre M."/>
            <person name="Taylor J."/>
            <person name="Schubert V."/>
            <person name="Nelson M."/>
            <person name="Geu-Flores F."/>
            <person name="Crespi M."/>
            <person name="Gallardo-Guerrero K."/>
            <person name="Delaux P.-M."/>
            <person name="Salse J."/>
            <person name="Berges H."/>
            <person name="Guyot R."/>
            <person name="Gouzy J."/>
            <person name="Peret B."/>
        </authorList>
    </citation>
    <scope>NUCLEOTIDE SEQUENCE [LARGE SCALE GENOMIC DNA]</scope>
    <source>
        <strain evidence="4">cv. Amiga</strain>
    </source>
</reference>
<organism evidence="3 4">
    <name type="scientific">Lupinus albus</name>
    <name type="common">White lupine</name>
    <name type="synonym">Lupinus termis</name>
    <dbReference type="NCBI Taxonomy" id="3870"/>
    <lineage>
        <taxon>Eukaryota</taxon>
        <taxon>Viridiplantae</taxon>
        <taxon>Streptophyta</taxon>
        <taxon>Embryophyta</taxon>
        <taxon>Tracheophyta</taxon>
        <taxon>Spermatophyta</taxon>
        <taxon>Magnoliopsida</taxon>
        <taxon>eudicotyledons</taxon>
        <taxon>Gunneridae</taxon>
        <taxon>Pentapetalae</taxon>
        <taxon>rosids</taxon>
        <taxon>fabids</taxon>
        <taxon>Fabales</taxon>
        <taxon>Fabaceae</taxon>
        <taxon>Papilionoideae</taxon>
        <taxon>50 kb inversion clade</taxon>
        <taxon>genistoids sensu lato</taxon>
        <taxon>core genistoids</taxon>
        <taxon>Genisteae</taxon>
        <taxon>Lupinus</taxon>
    </lineage>
</organism>
<name>A0A6A4N593_LUPAL</name>
<evidence type="ECO:0000256" key="1">
    <source>
        <dbReference type="SAM" id="Phobius"/>
    </source>
</evidence>
<evidence type="ECO:0000259" key="2">
    <source>
        <dbReference type="Pfam" id="PF00226"/>
    </source>
</evidence>
<protein>
    <submittedName>
        <fullName evidence="3">Putative DnaJ domain-containing protein</fullName>
    </submittedName>
</protein>
<comment type="caution">
    <text evidence="3">The sequence shown here is derived from an EMBL/GenBank/DDBJ whole genome shotgun (WGS) entry which is preliminary data.</text>
</comment>
<dbReference type="CDD" id="cd06257">
    <property type="entry name" value="DnaJ"/>
    <property type="match status" value="1"/>
</dbReference>
<evidence type="ECO:0000313" key="4">
    <source>
        <dbReference type="Proteomes" id="UP000447434"/>
    </source>
</evidence>
<keyword evidence="1" id="KW-0472">Membrane</keyword>